<dbReference type="RefSeq" id="WP_104069177.1">
    <property type="nucleotide sequence ID" value="NZ_PRDS01000001.1"/>
</dbReference>
<dbReference type="AlphaFoldDB" id="A0A2S5JMC0"/>
<dbReference type="EC" id="2.1.1.170" evidence="6"/>
<keyword evidence="5 6" id="KW-0949">S-adenosyl-L-methionine</keyword>
<evidence type="ECO:0000256" key="6">
    <source>
        <dbReference type="HAMAP-Rule" id="MF_00074"/>
    </source>
</evidence>
<comment type="function">
    <text evidence="6">Specifically methylates the N7 position of guanine in position 527 of 16S rRNA.</text>
</comment>
<dbReference type="Pfam" id="PF02527">
    <property type="entry name" value="GidB"/>
    <property type="match status" value="1"/>
</dbReference>
<feature type="binding site" evidence="6">
    <location>
        <position position="72"/>
    </location>
    <ligand>
        <name>S-adenosyl-L-methionine</name>
        <dbReference type="ChEBI" id="CHEBI:59789"/>
    </ligand>
</feature>
<comment type="similarity">
    <text evidence="6">Belongs to the methyltransferase superfamily. RNA methyltransferase RsmG family.</text>
</comment>
<name>A0A2S5JMC0_9RHOB</name>
<evidence type="ECO:0000256" key="2">
    <source>
        <dbReference type="ARBA" id="ARBA00022552"/>
    </source>
</evidence>
<protein>
    <recommendedName>
        <fullName evidence="6">Ribosomal RNA small subunit methyltransferase G</fullName>
        <ecNumber evidence="6">2.1.1.170</ecNumber>
    </recommendedName>
    <alternativeName>
        <fullName evidence="6">16S rRNA 7-methylguanosine methyltransferase</fullName>
        <shortName evidence="6">16S rRNA m7G methyltransferase</shortName>
    </alternativeName>
</protein>
<dbReference type="GO" id="GO:0070043">
    <property type="term" value="F:rRNA (guanine-N7-)-methyltransferase activity"/>
    <property type="evidence" value="ECO:0007669"/>
    <property type="project" value="UniProtKB-UniRule"/>
</dbReference>
<feature type="binding site" evidence="6">
    <location>
        <begin position="126"/>
        <end position="127"/>
    </location>
    <ligand>
        <name>S-adenosyl-L-methionine</name>
        <dbReference type="ChEBI" id="CHEBI:59789"/>
    </ligand>
</feature>
<keyword evidence="8" id="KW-1185">Reference proteome</keyword>
<keyword evidence="4 6" id="KW-0808">Transferase</keyword>
<keyword evidence="1 6" id="KW-0963">Cytoplasm</keyword>
<gene>
    <name evidence="6" type="primary">rsmG</name>
    <name evidence="7" type="ORF">LV82_00595</name>
</gene>
<evidence type="ECO:0000256" key="4">
    <source>
        <dbReference type="ARBA" id="ARBA00022679"/>
    </source>
</evidence>
<comment type="subcellular location">
    <subcellularLocation>
        <location evidence="6">Cytoplasm</location>
    </subcellularLocation>
</comment>
<comment type="caution">
    <text evidence="7">The sequence shown here is derived from an EMBL/GenBank/DDBJ whole genome shotgun (WGS) entry which is preliminary data.</text>
</comment>
<dbReference type="InterPro" id="IPR029063">
    <property type="entry name" value="SAM-dependent_MTases_sf"/>
</dbReference>
<dbReference type="EMBL" id="PRDS01000001">
    <property type="protein sequence ID" value="PPB82656.1"/>
    <property type="molecule type" value="Genomic_DNA"/>
</dbReference>
<keyword evidence="3 6" id="KW-0489">Methyltransferase</keyword>
<proteinExistence type="inferred from homology"/>
<dbReference type="PANTHER" id="PTHR31760">
    <property type="entry name" value="S-ADENOSYL-L-METHIONINE-DEPENDENT METHYLTRANSFERASES SUPERFAMILY PROTEIN"/>
    <property type="match status" value="1"/>
</dbReference>
<dbReference type="HAMAP" id="MF_00074">
    <property type="entry name" value="16SrRNA_methyltr_G"/>
    <property type="match status" value="1"/>
</dbReference>
<dbReference type="NCBIfam" id="TIGR00138">
    <property type="entry name" value="rsmG_gidB"/>
    <property type="match status" value="1"/>
</dbReference>
<feature type="binding site" evidence="6">
    <location>
        <position position="140"/>
    </location>
    <ligand>
        <name>S-adenosyl-L-methionine</name>
        <dbReference type="ChEBI" id="CHEBI:59789"/>
    </ligand>
</feature>
<dbReference type="Proteomes" id="UP000239736">
    <property type="component" value="Unassembled WGS sequence"/>
</dbReference>
<evidence type="ECO:0000313" key="7">
    <source>
        <dbReference type="EMBL" id="PPB82656.1"/>
    </source>
</evidence>
<dbReference type="PIRSF" id="PIRSF003078">
    <property type="entry name" value="GidB"/>
    <property type="match status" value="1"/>
</dbReference>
<feature type="binding site" evidence="6">
    <location>
        <position position="77"/>
    </location>
    <ligand>
        <name>S-adenosyl-L-methionine</name>
        <dbReference type="ChEBI" id="CHEBI:59789"/>
    </ligand>
</feature>
<comment type="caution">
    <text evidence="6">Lacks conserved residue(s) required for the propagation of feature annotation.</text>
</comment>
<dbReference type="GO" id="GO:0005829">
    <property type="term" value="C:cytosol"/>
    <property type="evidence" value="ECO:0007669"/>
    <property type="project" value="TreeGrafter"/>
</dbReference>
<dbReference type="InterPro" id="IPR003682">
    <property type="entry name" value="rRNA_ssu_MeTfrase_G"/>
</dbReference>
<sequence>MTAIHCQIRGRDVSRETFERLRRYEDLLRKWTSRINLIGRSTITEIQERHIRDSIQVFDSVPDATGNWVDLGSGAGLPGMIVAILAVDERPDLKVTLVEADLRKSAFLATVARELGLDLRIEAQRIENIAPLGADVLSARALAPLPKLLEFAQRHMAPDGVAVFPKGARWQEELRQALEKWRFSYQNQPSVTEPDATILKIGGISRV</sequence>
<evidence type="ECO:0000256" key="3">
    <source>
        <dbReference type="ARBA" id="ARBA00022603"/>
    </source>
</evidence>
<keyword evidence="2 6" id="KW-0698">rRNA processing</keyword>
<evidence type="ECO:0000256" key="5">
    <source>
        <dbReference type="ARBA" id="ARBA00022691"/>
    </source>
</evidence>
<reference evidence="7 8" key="1">
    <citation type="submission" date="2018-01" db="EMBL/GenBank/DDBJ databases">
        <title>Genomic Encyclopedia of Archaeal and Bacterial Type Strains, Phase II (KMG-II): from individual species to whole genera.</title>
        <authorList>
            <person name="Goeker M."/>
        </authorList>
    </citation>
    <scope>NUCLEOTIDE SEQUENCE [LARGE SCALE GENOMIC DNA]</scope>
    <source>
        <strain evidence="7 8">DSM 12048</strain>
    </source>
</reference>
<evidence type="ECO:0000256" key="1">
    <source>
        <dbReference type="ARBA" id="ARBA00022490"/>
    </source>
</evidence>
<dbReference type="PANTHER" id="PTHR31760:SF0">
    <property type="entry name" value="S-ADENOSYL-L-METHIONINE-DEPENDENT METHYLTRANSFERASES SUPERFAMILY PROTEIN"/>
    <property type="match status" value="1"/>
</dbReference>
<organism evidence="7 8">
    <name type="scientific">Albidovulum inexpectatum</name>
    <dbReference type="NCBI Taxonomy" id="196587"/>
    <lineage>
        <taxon>Bacteria</taxon>
        <taxon>Pseudomonadati</taxon>
        <taxon>Pseudomonadota</taxon>
        <taxon>Alphaproteobacteria</taxon>
        <taxon>Rhodobacterales</taxon>
        <taxon>Paracoccaceae</taxon>
        <taxon>Albidovulum</taxon>
    </lineage>
</organism>
<accession>A0A2S5JMC0</accession>
<comment type="catalytic activity">
    <reaction evidence="6">
        <text>guanosine(527) in 16S rRNA + S-adenosyl-L-methionine = N(7)-methylguanosine(527) in 16S rRNA + S-adenosyl-L-homocysteine</text>
        <dbReference type="Rhea" id="RHEA:42732"/>
        <dbReference type="Rhea" id="RHEA-COMP:10209"/>
        <dbReference type="Rhea" id="RHEA-COMP:10210"/>
        <dbReference type="ChEBI" id="CHEBI:57856"/>
        <dbReference type="ChEBI" id="CHEBI:59789"/>
        <dbReference type="ChEBI" id="CHEBI:74269"/>
        <dbReference type="ChEBI" id="CHEBI:74480"/>
        <dbReference type="EC" id="2.1.1.170"/>
    </reaction>
</comment>
<evidence type="ECO:0000313" key="8">
    <source>
        <dbReference type="Proteomes" id="UP000239736"/>
    </source>
</evidence>
<dbReference type="Gene3D" id="3.40.50.150">
    <property type="entry name" value="Vaccinia Virus protein VP39"/>
    <property type="match status" value="1"/>
</dbReference>
<dbReference type="SUPFAM" id="SSF53335">
    <property type="entry name" value="S-adenosyl-L-methionine-dependent methyltransferases"/>
    <property type="match status" value="1"/>
</dbReference>
<dbReference type="OrthoDB" id="9808773at2"/>